<reference evidence="2" key="1">
    <citation type="submission" date="2025-08" db="UniProtKB">
        <authorList>
            <consortium name="RefSeq"/>
        </authorList>
    </citation>
    <scope>IDENTIFICATION</scope>
    <source>
        <tissue evidence="2">Tentacle</tissue>
    </source>
</reference>
<dbReference type="InParanoid" id="A0A6P8HKF7"/>
<dbReference type="OrthoDB" id="5987059at2759"/>
<accession>A0A6P8HKF7</accession>
<dbReference type="PANTHER" id="PTHR35450:SF2">
    <property type="entry name" value="REVERSE TRANSCRIPTASE DOMAIN-CONTAINING PROTEIN"/>
    <property type="match status" value="1"/>
</dbReference>
<dbReference type="KEGG" id="aten:116293560"/>
<gene>
    <name evidence="2" type="primary">LOC116293560</name>
</gene>
<keyword evidence="1" id="KW-1185">Reference proteome</keyword>
<dbReference type="AlphaFoldDB" id="A0A6P8HKF7"/>
<organism evidence="1 2">
    <name type="scientific">Actinia tenebrosa</name>
    <name type="common">Australian red waratah sea anemone</name>
    <dbReference type="NCBI Taxonomy" id="6105"/>
    <lineage>
        <taxon>Eukaryota</taxon>
        <taxon>Metazoa</taxon>
        <taxon>Cnidaria</taxon>
        <taxon>Anthozoa</taxon>
        <taxon>Hexacorallia</taxon>
        <taxon>Actiniaria</taxon>
        <taxon>Actiniidae</taxon>
        <taxon>Actinia</taxon>
    </lineage>
</organism>
<protein>
    <submittedName>
        <fullName evidence="2">Uncharacterized protein LOC116293560</fullName>
    </submittedName>
</protein>
<name>A0A6P8HKF7_ACTTE</name>
<evidence type="ECO:0000313" key="2">
    <source>
        <dbReference type="RefSeq" id="XP_031556859.1"/>
    </source>
</evidence>
<dbReference type="PANTHER" id="PTHR35450">
    <property type="entry name" value="REVERSE TRANSCRIPTASE DOMAIN-CONTAINING PROTEIN"/>
    <property type="match status" value="1"/>
</dbReference>
<dbReference type="Proteomes" id="UP000515163">
    <property type="component" value="Unplaced"/>
</dbReference>
<proteinExistence type="predicted"/>
<sequence length="200" mass="23316">MFSKDIKKDFGLDKCAKATFKRGKLVKSTNIRLDTNTAIKDLDQERFYKYLGVTERDGIEHSTMKEQIRKDYYRRVRLVLNSELNAANIITAINTLAVPLVSYSFSIIHCTLTELKKLDRKTRKFLAMNKMHHPKADVDRIYLPRKEGGRGLIQIENSYKLSTVGMNVYINEKDDKHVKLVLQHEMAKKKYSIVREADKF</sequence>
<dbReference type="GeneID" id="116293560"/>
<dbReference type="RefSeq" id="XP_031556859.1">
    <property type="nucleotide sequence ID" value="XM_031700999.1"/>
</dbReference>
<evidence type="ECO:0000313" key="1">
    <source>
        <dbReference type="Proteomes" id="UP000515163"/>
    </source>
</evidence>